<name>V5WGR0_9SPIO</name>
<keyword evidence="6" id="KW-1185">Reference proteome</keyword>
<dbReference type="GO" id="GO:0000049">
    <property type="term" value="F:tRNA binding"/>
    <property type="evidence" value="ECO:0007669"/>
    <property type="project" value="UniProtKB-UniRule"/>
</dbReference>
<evidence type="ECO:0000313" key="5">
    <source>
        <dbReference type="EMBL" id="AHC14978.1"/>
    </source>
</evidence>
<evidence type="ECO:0000256" key="2">
    <source>
        <dbReference type="ARBA" id="ARBA00022884"/>
    </source>
</evidence>
<protein>
    <submittedName>
        <fullName evidence="5">Protein secretion chaperonin CsaA</fullName>
    </submittedName>
</protein>
<dbReference type="KEGG" id="slr:L21SP2_1591"/>
<feature type="domain" description="TRNA-binding" evidence="4">
    <location>
        <begin position="9"/>
        <end position="111"/>
    </location>
</feature>
<organism evidence="5 6">
    <name type="scientific">Salinispira pacifica</name>
    <dbReference type="NCBI Taxonomy" id="1307761"/>
    <lineage>
        <taxon>Bacteria</taxon>
        <taxon>Pseudomonadati</taxon>
        <taxon>Spirochaetota</taxon>
        <taxon>Spirochaetia</taxon>
        <taxon>Spirochaetales</taxon>
        <taxon>Spirochaetaceae</taxon>
        <taxon>Salinispira</taxon>
    </lineage>
</organism>
<dbReference type="Pfam" id="PF01588">
    <property type="entry name" value="tRNA_bind"/>
    <property type="match status" value="1"/>
</dbReference>
<accession>V5WGR0</accession>
<dbReference type="CDD" id="cd02798">
    <property type="entry name" value="tRNA_bind_CsaA"/>
    <property type="match status" value="1"/>
</dbReference>
<dbReference type="InterPro" id="IPR002547">
    <property type="entry name" value="tRNA-bd_dom"/>
</dbReference>
<keyword evidence="1 3" id="KW-0820">tRNA-binding</keyword>
<dbReference type="Proteomes" id="UP000018680">
    <property type="component" value="Chromosome"/>
</dbReference>
<dbReference type="HOGENOM" id="CLU_065946_2_1_12"/>
<dbReference type="PATRIC" id="fig|1307761.3.peg.1586"/>
<dbReference type="EMBL" id="CP006939">
    <property type="protein sequence ID" value="AHC14978.1"/>
    <property type="molecule type" value="Genomic_DNA"/>
</dbReference>
<dbReference type="SUPFAM" id="SSF50249">
    <property type="entry name" value="Nucleic acid-binding proteins"/>
    <property type="match status" value="1"/>
</dbReference>
<dbReference type="RefSeq" id="WP_024267898.1">
    <property type="nucleotide sequence ID" value="NC_023035.1"/>
</dbReference>
<evidence type="ECO:0000256" key="1">
    <source>
        <dbReference type="ARBA" id="ARBA00022555"/>
    </source>
</evidence>
<dbReference type="NCBIfam" id="NF007494">
    <property type="entry name" value="PRK10089.1-3"/>
    <property type="match status" value="1"/>
</dbReference>
<dbReference type="STRING" id="1307761.L21SP2_1591"/>
<dbReference type="Gene3D" id="2.40.50.140">
    <property type="entry name" value="Nucleic acid-binding proteins"/>
    <property type="match status" value="1"/>
</dbReference>
<proteinExistence type="predicted"/>
<dbReference type="NCBIfam" id="TIGR02222">
    <property type="entry name" value="chap_CsaA"/>
    <property type="match status" value="1"/>
</dbReference>
<evidence type="ECO:0000259" key="4">
    <source>
        <dbReference type="PROSITE" id="PS50886"/>
    </source>
</evidence>
<dbReference type="FunFam" id="2.40.50.140:FF:000165">
    <property type="entry name" value="Chaperone CsaA"/>
    <property type="match status" value="1"/>
</dbReference>
<dbReference type="AlphaFoldDB" id="V5WGR0"/>
<sequence length="117" mass="12966">MNAFIGWDDFEKVDIRVGTIVDAQIFQEARVPAYILRIDLGDDLGILKSSARLTDLYSLESLIGRQVLAVVNFHPKQIGPIQSQCSVLGFYDAHQRVVLAVSDTVSGREIHNGARLL</sequence>
<reference evidence="5 6" key="1">
    <citation type="journal article" date="2015" name="Stand. Genomic Sci.">
        <title>Complete genome sequence and description of Salinispira pacifica gen. nov., sp. nov., a novel spirochaete isolated form a hypersaline microbial mat.</title>
        <authorList>
            <person name="Ben Hania W."/>
            <person name="Joseph M."/>
            <person name="Schumann P."/>
            <person name="Bunk B."/>
            <person name="Fiebig A."/>
            <person name="Sproer C."/>
            <person name="Klenk H.P."/>
            <person name="Fardeau M.L."/>
            <person name="Spring S."/>
        </authorList>
    </citation>
    <scope>NUCLEOTIDE SEQUENCE [LARGE SCALE GENOMIC DNA]</scope>
    <source>
        <strain evidence="5 6">L21-RPul-D2</strain>
    </source>
</reference>
<dbReference type="InterPro" id="IPR012340">
    <property type="entry name" value="NA-bd_OB-fold"/>
</dbReference>
<dbReference type="PROSITE" id="PS50886">
    <property type="entry name" value="TRBD"/>
    <property type="match status" value="1"/>
</dbReference>
<dbReference type="PANTHER" id="PTHR11586">
    <property type="entry name" value="TRNA-AMINOACYLATION COFACTOR ARC1 FAMILY MEMBER"/>
    <property type="match status" value="1"/>
</dbReference>
<dbReference type="OrthoDB" id="9794564at2"/>
<dbReference type="InterPro" id="IPR008231">
    <property type="entry name" value="CsaA"/>
</dbReference>
<evidence type="ECO:0000256" key="3">
    <source>
        <dbReference type="PROSITE-ProRule" id="PRU00209"/>
    </source>
</evidence>
<dbReference type="InterPro" id="IPR051270">
    <property type="entry name" value="Tyrosine-tRNA_ligase_regulator"/>
</dbReference>
<dbReference type="eggNOG" id="COG0073">
    <property type="taxonomic scope" value="Bacteria"/>
</dbReference>
<dbReference type="PANTHER" id="PTHR11586:SF37">
    <property type="entry name" value="TRNA-BINDING DOMAIN-CONTAINING PROTEIN"/>
    <property type="match status" value="1"/>
</dbReference>
<evidence type="ECO:0000313" key="6">
    <source>
        <dbReference type="Proteomes" id="UP000018680"/>
    </source>
</evidence>
<gene>
    <name evidence="5" type="ORF">L21SP2_1591</name>
</gene>
<dbReference type="NCBIfam" id="NF007495">
    <property type="entry name" value="PRK10089.1-4"/>
    <property type="match status" value="1"/>
</dbReference>
<keyword evidence="2 3" id="KW-0694">RNA-binding</keyword>